<reference evidence="2" key="1">
    <citation type="journal article" date="2020" name="Nat. Commun.">
        <title>Genome assembly of wild tea tree DASZ reveals pedigree and selection history of tea varieties.</title>
        <authorList>
            <person name="Zhang W."/>
            <person name="Zhang Y."/>
            <person name="Qiu H."/>
            <person name="Guo Y."/>
            <person name="Wan H."/>
            <person name="Zhang X."/>
            <person name="Scossa F."/>
            <person name="Alseekh S."/>
            <person name="Zhang Q."/>
            <person name="Wang P."/>
            <person name="Xu L."/>
            <person name="Schmidt M.H."/>
            <person name="Jia X."/>
            <person name="Li D."/>
            <person name="Zhu A."/>
            <person name="Guo F."/>
            <person name="Chen W."/>
            <person name="Ni D."/>
            <person name="Usadel B."/>
            <person name="Fernie A.R."/>
            <person name="Wen W."/>
        </authorList>
    </citation>
    <scope>NUCLEOTIDE SEQUENCE [LARGE SCALE GENOMIC DNA]</scope>
    <source>
        <strain evidence="2">cv. G240</strain>
    </source>
</reference>
<sequence>MEYIPFLLPINIHIQCIYNMVIFNDTNNGLALNRLIFIKFEMKLQNLRCRNSISTAHNEALEVITNFGEELRPKSQWIWRNQREKMTSRERSSKFGNLESFRERERERGNSNIFSNNYDTFLKINKCHFIVYEDSKITTMIHLTKNIITNNLHNNHKNKIILQQKNLYNHKLLEFEIFDTKDYSCTTIIIKKILKKKFYFIIFPKFHHFKYTYSNKYHEIIFNFISELAKLTYYIVKEKKSSLHGYANFDPYYSIGPVIPILFIFNTIHI</sequence>
<proteinExistence type="predicted"/>
<protein>
    <submittedName>
        <fullName evidence="1">Uncharacterized protein</fullName>
    </submittedName>
</protein>
<dbReference type="EMBL" id="JACBKZ010000014">
    <property type="protein sequence ID" value="KAF5932577.1"/>
    <property type="molecule type" value="Genomic_DNA"/>
</dbReference>
<keyword evidence="2" id="KW-1185">Reference proteome</keyword>
<evidence type="ECO:0000313" key="2">
    <source>
        <dbReference type="Proteomes" id="UP000593564"/>
    </source>
</evidence>
<dbReference type="AlphaFoldDB" id="A0A7J7FWR5"/>
<gene>
    <name evidence="1" type="ORF">HYC85_028748</name>
</gene>
<name>A0A7J7FWR5_CAMSI</name>
<evidence type="ECO:0000313" key="1">
    <source>
        <dbReference type="EMBL" id="KAF5932577.1"/>
    </source>
</evidence>
<accession>A0A7J7FWR5</accession>
<dbReference type="Proteomes" id="UP000593564">
    <property type="component" value="Unassembled WGS sequence"/>
</dbReference>
<reference evidence="1 2" key="2">
    <citation type="submission" date="2020-07" db="EMBL/GenBank/DDBJ databases">
        <title>Genome assembly of wild tea tree DASZ reveals pedigree and selection history of tea varieties.</title>
        <authorList>
            <person name="Zhang W."/>
        </authorList>
    </citation>
    <scope>NUCLEOTIDE SEQUENCE [LARGE SCALE GENOMIC DNA]</scope>
    <source>
        <strain evidence="2">cv. G240</strain>
        <tissue evidence="1">Leaf</tissue>
    </source>
</reference>
<organism evidence="1 2">
    <name type="scientific">Camellia sinensis</name>
    <name type="common">Tea plant</name>
    <name type="synonym">Thea sinensis</name>
    <dbReference type="NCBI Taxonomy" id="4442"/>
    <lineage>
        <taxon>Eukaryota</taxon>
        <taxon>Viridiplantae</taxon>
        <taxon>Streptophyta</taxon>
        <taxon>Embryophyta</taxon>
        <taxon>Tracheophyta</taxon>
        <taxon>Spermatophyta</taxon>
        <taxon>Magnoliopsida</taxon>
        <taxon>eudicotyledons</taxon>
        <taxon>Gunneridae</taxon>
        <taxon>Pentapetalae</taxon>
        <taxon>asterids</taxon>
        <taxon>Ericales</taxon>
        <taxon>Theaceae</taxon>
        <taxon>Camellia</taxon>
    </lineage>
</organism>
<comment type="caution">
    <text evidence="1">The sequence shown here is derived from an EMBL/GenBank/DDBJ whole genome shotgun (WGS) entry which is preliminary data.</text>
</comment>